<dbReference type="Proteomes" id="UP001589789">
    <property type="component" value="Unassembled WGS sequence"/>
</dbReference>
<sequence>MQQDHLSPIGGPAAWTGADLARDPGWMFRIGPEGISEIDAALAGVRARGLPLPRIRAADFPLPGLRPLLEAATRELEEGRGLVRISGLPAERYAPDDMKAVFWGLAAHLGTPLPQNTKGEILAEVRDETGRGLAVTGADAAGAVPSARARSRSTGPLRFHTDKCDVLALLCASNGIAGGESRIVSTVAIHDALAARRPDLLAVLYGDFHRMRPADEEGEGHADRVFTMPVFSRGPDGAFTSQYSRTYVEMAHAEPGVPPLRPEQVEAMDALAAIADELCLQMPFEAGQIQLMNQHVTYHGRTAYADDAAAGAARVLLRIWLSAPNSRALPAGHAVQWGSTSPGAVRGGAIPGQSALAA</sequence>
<keyword evidence="6" id="KW-1185">Reference proteome</keyword>
<dbReference type="Pfam" id="PF02668">
    <property type="entry name" value="TauD"/>
    <property type="match status" value="1"/>
</dbReference>
<accession>A0ABV6IKA1</accession>
<dbReference type="EMBL" id="JBHLVZ010000001">
    <property type="protein sequence ID" value="MFC0384034.1"/>
    <property type="molecule type" value="Genomic_DNA"/>
</dbReference>
<protein>
    <submittedName>
        <fullName evidence="5">TauD/TfdA family dioxygenase</fullName>
    </submittedName>
</protein>
<organism evidence="5 6">
    <name type="scientific">Muricoccus vinaceus</name>
    <dbReference type="NCBI Taxonomy" id="424704"/>
    <lineage>
        <taxon>Bacteria</taxon>
        <taxon>Pseudomonadati</taxon>
        <taxon>Pseudomonadota</taxon>
        <taxon>Alphaproteobacteria</taxon>
        <taxon>Acetobacterales</taxon>
        <taxon>Roseomonadaceae</taxon>
        <taxon>Muricoccus</taxon>
    </lineage>
</organism>
<dbReference type="InterPro" id="IPR050411">
    <property type="entry name" value="AlphaKG_dependent_hydroxylases"/>
</dbReference>
<evidence type="ECO:0000256" key="1">
    <source>
        <dbReference type="ARBA" id="ARBA00001954"/>
    </source>
</evidence>
<keyword evidence="2" id="KW-0560">Oxidoreductase</keyword>
<dbReference type="PANTHER" id="PTHR10696">
    <property type="entry name" value="GAMMA-BUTYROBETAINE HYDROXYLASE-RELATED"/>
    <property type="match status" value="1"/>
</dbReference>
<evidence type="ECO:0000259" key="4">
    <source>
        <dbReference type="Pfam" id="PF02668"/>
    </source>
</evidence>
<evidence type="ECO:0000256" key="2">
    <source>
        <dbReference type="ARBA" id="ARBA00023002"/>
    </source>
</evidence>
<dbReference type="GO" id="GO:0051213">
    <property type="term" value="F:dioxygenase activity"/>
    <property type="evidence" value="ECO:0007669"/>
    <property type="project" value="UniProtKB-KW"/>
</dbReference>
<reference evidence="5 6" key="1">
    <citation type="submission" date="2024-09" db="EMBL/GenBank/DDBJ databases">
        <authorList>
            <person name="Sun Q."/>
            <person name="Mori K."/>
        </authorList>
    </citation>
    <scope>NUCLEOTIDE SEQUENCE [LARGE SCALE GENOMIC DNA]</scope>
    <source>
        <strain evidence="5 6">CCM 7468</strain>
    </source>
</reference>
<dbReference type="SUPFAM" id="SSF51197">
    <property type="entry name" value="Clavaminate synthase-like"/>
    <property type="match status" value="1"/>
</dbReference>
<dbReference type="PANTHER" id="PTHR10696:SF56">
    <property type="entry name" value="TAUD_TFDA-LIKE DOMAIN-CONTAINING PROTEIN"/>
    <property type="match status" value="1"/>
</dbReference>
<keyword evidence="5" id="KW-0223">Dioxygenase</keyword>
<dbReference type="RefSeq" id="WP_377048051.1">
    <property type="nucleotide sequence ID" value="NZ_JBHLVZ010000001.1"/>
</dbReference>
<dbReference type="InterPro" id="IPR003819">
    <property type="entry name" value="TauD/TfdA-like"/>
</dbReference>
<proteinExistence type="predicted"/>
<dbReference type="Gene3D" id="3.60.130.10">
    <property type="entry name" value="Clavaminate synthase-like"/>
    <property type="match status" value="1"/>
</dbReference>
<name>A0ABV6IKA1_9PROT</name>
<feature type="domain" description="TauD/TfdA-like" evidence="4">
    <location>
        <begin position="51"/>
        <end position="320"/>
    </location>
</feature>
<evidence type="ECO:0000313" key="5">
    <source>
        <dbReference type="EMBL" id="MFC0384034.1"/>
    </source>
</evidence>
<evidence type="ECO:0000313" key="6">
    <source>
        <dbReference type="Proteomes" id="UP001589789"/>
    </source>
</evidence>
<comment type="cofactor">
    <cofactor evidence="1">
        <name>Fe(2+)</name>
        <dbReference type="ChEBI" id="CHEBI:29033"/>
    </cofactor>
</comment>
<evidence type="ECO:0000256" key="3">
    <source>
        <dbReference type="ARBA" id="ARBA00023194"/>
    </source>
</evidence>
<keyword evidence="3" id="KW-0045">Antibiotic biosynthesis</keyword>
<comment type="caution">
    <text evidence="5">The sequence shown here is derived from an EMBL/GenBank/DDBJ whole genome shotgun (WGS) entry which is preliminary data.</text>
</comment>
<gene>
    <name evidence="5" type="ORF">ACFFIC_00530</name>
</gene>
<dbReference type="InterPro" id="IPR042098">
    <property type="entry name" value="TauD-like_sf"/>
</dbReference>